<sequence>MCPLQDYQKDLQKILHMVQPFLTPYGQVLLITPPCVIDSVRHNDSSNASAANYARVCVALAVAENVHVLDLHTHTSTQLTLMKPFRETYFLDGLHVSEKGNKEMMFKLLGIVINAMCSICCKRMYPFCVCASPQDDETPLAEIGGYIYGYF</sequence>
<reference evidence="1 2" key="1">
    <citation type="journal article" date="2022" name="bioRxiv">
        <title>The genome of the oomycete Peronosclerospora sorghi, a cosmopolitan pathogen of maize and sorghum, is inflated with dispersed pseudogenes.</title>
        <authorList>
            <person name="Fletcher K."/>
            <person name="Martin F."/>
            <person name="Isakeit T."/>
            <person name="Cavanaugh K."/>
            <person name="Magill C."/>
            <person name="Michelmore R."/>
        </authorList>
    </citation>
    <scope>NUCLEOTIDE SEQUENCE [LARGE SCALE GENOMIC DNA]</scope>
    <source>
        <strain evidence="1">P6</strain>
    </source>
</reference>
<protein>
    <submittedName>
        <fullName evidence="1">Uncharacterized protein</fullName>
    </submittedName>
</protein>
<proteinExistence type="predicted"/>
<dbReference type="Proteomes" id="UP001163321">
    <property type="component" value="Chromosome 1"/>
</dbReference>
<keyword evidence="2" id="KW-1185">Reference proteome</keyword>
<dbReference type="EMBL" id="CM047580">
    <property type="protein sequence ID" value="KAI9922601.1"/>
    <property type="molecule type" value="Genomic_DNA"/>
</dbReference>
<comment type="caution">
    <text evidence="1">The sequence shown here is derived from an EMBL/GenBank/DDBJ whole genome shotgun (WGS) entry which is preliminary data.</text>
</comment>
<gene>
    <name evidence="1" type="ORF">PsorP6_001852</name>
</gene>
<evidence type="ECO:0000313" key="2">
    <source>
        <dbReference type="Proteomes" id="UP001163321"/>
    </source>
</evidence>
<name>A0ACC0WWH7_9STRA</name>
<organism evidence="1 2">
    <name type="scientific">Peronosclerospora sorghi</name>
    <dbReference type="NCBI Taxonomy" id="230839"/>
    <lineage>
        <taxon>Eukaryota</taxon>
        <taxon>Sar</taxon>
        <taxon>Stramenopiles</taxon>
        <taxon>Oomycota</taxon>
        <taxon>Peronosporomycetes</taxon>
        <taxon>Peronosporales</taxon>
        <taxon>Peronosporaceae</taxon>
        <taxon>Peronosclerospora</taxon>
    </lineage>
</organism>
<accession>A0ACC0WWH7</accession>
<evidence type="ECO:0000313" key="1">
    <source>
        <dbReference type="EMBL" id="KAI9922601.1"/>
    </source>
</evidence>